<keyword evidence="2" id="KW-0812">Transmembrane</keyword>
<sequence>MILGIDIVFSNLTLPPSNTPLEHSRYVTEKIHNLVTAFSQRASRVKAQITQPPTPSTELSDGGEEQQKPRHRLESIAGEASRSPTPTDLVGVSSRKVWFLRKARACKKALTQLGGLEPQSTLYISWLFIVSVIFFFNAWVIPLRSVFSEYQNADNLAYWLAADYLCDFIYVLDIVLKSRVKYIDNGFWVGTPSLMRKHYMASKNFIVSYLRDILDITAAFKAKGLSWKAEARDSDSIRAQLHIYHIAPSAVTWTHLFPTNDCIMKQTYRILPIHPSFSPSLIGYEMRH</sequence>
<reference evidence="3 4" key="1">
    <citation type="submission" date="2023-11" db="EMBL/GenBank/DDBJ databases">
        <title>Halocaridina rubra genome assembly.</title>
        <authorList>
            <person name="Smith C."/>
        </authorList>
    </citation>
    <scope>NUCLEOTIDE SEQUENCE [LARGE SCALE GENOMIC DNA]</scope>
    <source>
        <strain evidence="3">EP-1</strain>
        <tissue evidence="3">Whole</tissue>
    </source>
</reference>
<comment type="caution">
    <text evidence="3">The sequence shown here is derived from an EMBL/GenBank/DDBJ whole genome shotgun (WGS) entry which is preliminary data.</text>
</comment>
<dbReference type="AlphaFoldDB" id="A0AAN9AC47"/>
<dbReference type="PANTHER" id="PTHR45638:SF1">
    <property type="entry name" value="CYCLIC NUCLEOTIDE-GATED ION CHANNEL SUBUNIT B, ISOFORM A"/>
    <property type="match status" value="1"/>
</dbReference>
<organism evidence="3 4">
    <name type="scientific">Halocaridina rubra</name>
    <name type="common">Hawaiian red shrimp</name>
    <dbReference type="NCBI Taxonomy" id="373956"/>
    <lineage>
        <taxon>Eukaryota</taxon>
        <taxon>Metazoa</taxon>
        <taxon>Ecdysozoa</taxon>
        <taxon>Arthropoda</taxon>
        <taxon>Crustacea</taxon>
        <taxon>Multicrustacea</taxon>
        <taxon>Malacostraca</taxon>
        <taxon>Eumalacostraca</taxon>
        <taxon>Eucarida</taxon>
        <taxon>Decapoda</taxon>
        <taxon>Pleocyemata</taxon>
        <taxon>Caridea</taxon>
        <taxon>Atyoidea</taxon>
        <taxon>Atyidae</taxon>
        <taxon>Halocaridina</taxon>
    </lineage>
</organism>
<protein>
    <submittedName>
        <fullName evidence="3">Cyclic nucleotide gated channel beta 1</fullName>
    </submittedName>
</protein>
<proteinExistence type="predicted"/>
<feature type="transmembrane region" description="Helical" evidence="2">
    <location>
        <begin position="122"/>
        <end position="141"/>
    </location>
</feature>
<keyword evidence="2" id="KW-1133">Transmembrane helix</keyword>
<feature type="region of interest" description="Disordered" evidence="1">
    <location>
        <begin position="44"/>
        <end position="88"/>
    </location>
</feature>
<accession>A0AAN9AC47</accession>
<feature type="compositionally biased region" description="Polar residues" evidence="1">
    <location>
        <begin position="44"/>
        <end position="59"/>
    </location>
</feature>
<dbReference type="Proteomes" id="UP001381693">
    <property type="component" value="Unassembled WGS sequence"/>
</dbReference>
<dbReference type="GO" id="GO:0005886">
    <property type="term" value="C:plasma membrane"/>
    <property type="evidence" value="ECO:0007669"/>
    <property type="project" value="TreeGrafter"/>
</dbReference>
<evidence type="ECO:0000313" key="4">
    <source>
        <dbReference type="Proteomes" id="UP001381693"/>
    </source>
</evidence>
<dbReference type="PANTHER" id="PTHR45638">
    <property type="entry name" value="CYCLIC NUCLEOTIDE-GATED CATION CHANNEL SUBUNIT A"/>
    <property type="match status" value="1"/>
</dbReference>
<gene>
    <name evidence="3" type="primary">CNGB1_2</name>
    <name evidence="3" type="ORF">SK128_003335</name>
</gene>
<name>A0AAN9AC47_HALRR</name>
<evidence type="ECO:0000256" key="1">
    <source>
        <dbReference type="SAM" id="MobiDB-lite"/>
    </source>
</evidence>
<dbReference type="GO" id="GO:0005222">
    <property type="term" value="F:intracellularly cAMP-activated cation channel activity"/>
    <property type="evidence" value="ECO:0007669"/>
    <property type="project" value="TreeGrafter"/>
</dbReference>
<evidence type="ECO:0000313" key="3">
    <source>
        <dbReference type="EMBL" id="KAK7082883.1"/>
    </source>
</evidence>
<keyword evidence="4" id="KW-1185">Reference proteome</keyword>
<dbReference type="GO" id="GO:0017071">
    <property type="term" value="C:intracellular cyclic nucleotide activated cation channel complex"/>
    <property type="evidence" value="ECO:0007669"/>
    <property type="project" value="TreeGrafter"/>
</dbReference>
<dbReference type="SUPFAM" id="SSF81324">
    <property type="entry name" value="Voltage-gated potassium channels"/>
    <property type="match status" value="1"/>
</dbReference>
<dbReference type="GO" id="GO:0044877">
    <property type="term" value="F:protein-containing complex binding"/>
    <property type="evidence" value="ECO:0007669"/>
    <property type="project" value="TreeGrafter"/>
</dbReference>
<evidence type="ECO:0000256" key="2">
    <source>
        <dbReference type="SAM" id="Phobius"/>
    </source>
</evidence>
<feature type="compositionally biased region" description="Basic and acidic residues" evidence="1">
    <location>
        <begin position="65"/>
        <end position="74"/>
    </location>
</feature>
<dbReference type="GO" id="GO:0005223">
    <property type="term" value="F:intracellularly cGMP-activated cation channel activity"/>
    <property type="evidence" value="ECO:0007669"/>
    <property type="project" value="TreeGrafter"/>
</dbReference>
<keyword evidence="2" id="KW-0472">Membrane</keyword>
<dbReference type="GO" id="GO:0030553">
    <property type="term" value="F:cGMP binding"/>
    <property type="evidence" value="ECO:0007669"/>
    <property type="project" value="TreeGrafter"/>
</dbReference>
<dbReference type="EMBL" id="JAXCGZ010003863">
    <property type="protein sequence ID" value="KAK7082883.1"/>
    <property type="molecule type" value="Genomic_DNA"/>
</dbReference>
<dbReference type="InterPro" id="IPR050866">
    <property type="entry name" value="CNG_cation_channel"/>
</dbReference>